<gene>
    <name evidence="1" type="ORF">A2318_04630</name>
</gene>
<proteinExistence type="predicted"/>
<evidence type="ECO:0000313" key="2">
    <source>
        <dbReference type="Proteomes" id="UP000177331"/>
    </source>
</evidence>
<protein>
    <submittedName>
        <fullName evidence="1">Uncharacterized protein</fullName>
    </submittedName>
</protein>
<reference evidence="1 2" key="1">
    <citation type="journal article" date="2016" name="Nat. Commun.">
        <title>Thousands of microbial genomes shed light on interconnected biogeochemical processes in an aquifer system.</title>
        <authorList>
            <person name="Anantharaman K."/>
            <person name="Brown C.T."/>
            <person name="Hug L.A."/>
            <person name="Sharon I."/>
            <person name="Castelle C.J."/>
            <person name="Probst A.J."/>
            <person name="Thomas B.C."/>
            <person name="Singh A."/>
            <person name="Wilkins M.J."/>
            <person name="Karaoz U."/>
            <person name="Brodie E.L."/>
            <person name="Williams K.H."/>
            <person name="Hubbard S.S."/>
            <person name="Banfield J.F."/>
        </authorList>
    </citation>
    <scope>NUCLEOTIDE SEQUENCE [LARGE SCALE GENOMIC DNA]</scope>
</reference>
<name>A0A1F7W2K3_9BACT</name>
<accession>A0A1F7W2K3</accession>
<dbReference type="EMBL" id="MGFD01000060">
    <property type="protein sequence ID" value="OGL97025.1"/>
    <property type="molecule type" value="Genomic_DNA"/>
</dbReference>
<sequence>MFPISKETAEKIGTPTLTSVDLCAQRCEYKIPQNDTLLSSGLVTVVGADKTTTGYERSCLMVSDCPTLKTKLGGELKATACKQVAQRVSDDANTVLKVNRDRTCAAWLACDSSRTAWDAGSNKYIQICDSVNLCTQVGSHGDQAQCQSWTERPAVVMTEKLYASRDVSWAGTDYSGYEIPHQMPVEQFTQFNVNPKKWCKNKNTLQCDTKDDCSAWGGDCVDATADYRLVYNAGSCDAKASEGSACVVGTCTDGSGSCAEDNDCKSGACQKGYCSIDSDSESTVKNAGKCEKNSDGKCACKADADCSTARSAGEYDTKYCHPTRGICVSKVGNCSTTDQCRNEQNFAGHFCVPTEKTTAGNCFNDRCITGIRDGNSDGIPEPVTKELIDYAQSCRGYPEIDSPFPQKVVKLWKVFPEFNSQEKEANAKATPIDLGVYASLATTRSVPFQFVSGFDASNVCSPYIDNETKQIVISDQCVNTCSYTKAIYAKGSETRYYPADLSVVDGGSVPSGICTGGMSDGKICKSDSECETIDNKNPGTCQLLTAANTMLGWQGYCLEKDTSIQLNGSPDINDRACLTWLPVDQLSGATDLYGKETSAGYQIASSTYFCAQPGIAYDLHSTGENDYACAETNDGNCYDVDVDSNTKDTELKEAFSSDEPHKNIRCPKGYVAFMAPCGDASPFGYCKEKYGDDDYPYFCVPRLSYHTGGALAGKVCKFPGEDPADLKPVPNYEPIGGKTSVTRNAPLNVTLYFSDAEKWKTAKDFYADCVVKGVTDKASLNNYLGTDSPSGVASKGSGPDGPESYRGFNLNAKSYAACQTVAQVGATSLQSGVYNAAWTDRVWQSAQNKYAIKEADGTTVDARFGYTVSSLLAIYGQTLDLDEKNKNPDPDPMRILMCGSGGNVFPKADGTCDVPNAPKTQNEARSYGSFNLFPSQFSVTAQTSYCKDKVNCSCNVSTGVTDCNTEGQGTAPICENAKATCSGGNEDGKSCLSDKQKKDCDDAGGSCTVESGTCKGGPKKDSACTKDSECIVNVCQNSLFLINNSLQLGSYCVDQGVQAGETTIGGFDPAGARARLQQIFARSLEIRNFDDGYSKLVITTPDPSKKNGEYLKMDPAPAGWLWDQRAVANGTKPPVITSVGNCVGNSCSEKTDGKFNVNGFDSGDVQGTGNKHVSVTFYVHADSNQMPLRNIVVDWGDDMKNISEKGNPWPNGKYGGSKEPTNFYKNHRGLSKESAPKEICSDKATEFGLSPEACSSSYVLFSHDYVCTNGDINALSAALRFCGDKDPKTGSIITSPCVKKEGDQQYCVFQPRVHAKDNWGWCTGYCDGGSDKTNSCFDGSLQQNGTNECDITQCPANGTSKICKDDGNIIIDPWTYFDGTIKIKPVQ</sequence>
<organism evidence="1 2">
    <name type="scientific">Candidatus Uhrbacteria bacterium RIFOXYB2_FULL_45_11</name>
    <dbReference type="NCBI Taxonomy" id="1802421"/>
    <lineage>
        <taxon>Bacteria</taxon>
        <taxon>Candidatus Uhriibacteriota</taxon>
    </lineage>
</organism>
<dbReference type="Proteomes" id="UP000177331">
    <property type="component" value="Unassembled WGS sequence"/>
</dbReference>
<evidence type="ECO:0000313" key="1">
    <source>
        <dbReference type="EMBL" id="OGL97025.1"/>
    </source>
</evidence>
<comment type="caution">
    <text evidence="1">The sequence shown here is derived from an EMBL/GenBank/DDBJ whole genome shotgun (WGS) entry which is preliminary data.</text>
</comment>